<proteinExistence type="predicted"/>
<dbReference type="Proteomes" id="UP001597282">
    <property type="component" value="Unassembled WGS sequence"/>
</dbReference>
<evidence type="ECO:0008006" key="5">
    <source>
        <dbReference type="Google" id="ProtNLM"/>
    </source>
</evidence>
<gene>
    <name evidence="3" type="ORF">ACFQ4Y_12185</name>
</gene>
<keyword evidence="4" id="KW-1185">Reference proteome</keyword>
<dbReference type="PANTHER" id="PTHR40040:SF1">
    <property type="entry name" value="MEMBRANE PROTEIN"/>
    <property type="match status" value="1"/>
</dbReference>
<dbReference type="InterPro" id="IPR055338">
    <property type="entry name" value="YqfX-like"/>
</dbReference>
<feature type="transmembrane region" description="Helical" evidence="2">
    <location>
        <begin position="179"/>
        <end position="201"/>
    </location>
</feature>
<feature type="region of interest" description="Disordered" evidence="1">
    <location>
        <begin position="83"/>
        <end position="137"/>
    </location>
</feature>
<dbReference type="RefSeq" id="WP_380165886.1">
    <property type="nucleotide sequence ID" value="NZ_JBHTNU010000012.1"/>
</dbReference>
<feature type="region of interest" description="Disordered" evidence="1">
    <location>
        <begin position="1"/>
        <end position="55"/>
    </location>
</feature>
<dbReference type="EMBL" id="JBHTNU010000012">
    <property type="protein sequence ID" value="MFD1427665.1"/>
    <property type="molecule type" value="Genomic_DNA"/>
</dbReference>
<keyword evidence="2" id="KW-1133">Transmembrane helix</keyword>
<evidence type="ECO:0000313" key="4">
    <source>
        <dbReference type="Proteomes" id="UP001597282"/>
    </source>
</evidence>
<accession>A0ABW4CD16</accession>
<evidence type="ECO:0000313" key="3">
    <source>
        <dbReference type="EMBL" id="MFD1427665.1"/>
    </source>
</evidence>
<name>A0ABW4CD16_9BACL</name>
<comment type="caution">
    <text evidence="3">The sequence shown here is derived from an EMBL/GenBank/DDBJ whole genome shotgun (WGS) entry which is preliminary data.</text>
</comment>
<feature type="compositionally biased region" description="Basic and acidic residues" evidence="1">
    <location>
        <begin position="115"/>
        <end position="128"/>
    </location>
</feature>
<reference evidence="4" key="1">
    <citation type="journal article" date="2019" name="Int. J. Syst. Evol. Microbiol.">
        <title>The Global Catalogue of Microorganisms (GCM) 10K type strain sequencing project: providing services to taxonomists for standard genome sequencing and annotation.</title>
        <authorList>
            <consortium name="The Broad Institute Genomics Platform"/>
            <consortium name="The Broad Institute Genome Sequencing Center for Infectious Disease"/>
            <person name="Wu L."/>
            <person name="Ma J."/>
        </authorList>
    </citation>
    <scope>NUCLEOTIDE SEQUENCE [LARGE SCALE GENOMIC DNA]</scope>
    <source>
        <strain evidence="4">S1</strain>
    </source>
</reference>
<keyword evidence="2" id="KW-0812">Transmembrane</keyword>
<feature type="compositionally biased region" description="Basic and acidic residues" evidence="1">
    <location>
        <begin position="18"/>
        <end position="31"/>
    </location>
</feature>
<evidence type="ECO:0000256" key="2">
    <source>
        <dbReference type="SAM" id="Phobius"/>
    </source>
</evidence>
<keyword evidence="2" id="KW-0472">Membrane</keyword>
<sequence length="203" mass="21653">MSKKKKRNYRDQQSQPGQKRDGSADEVEFGREPGTAADEVEFGREPGAVADEVIFDEVTPGAPNVFDAVGYSGAVADQDVELGEESADRNRDQLQDEDQSGAQDTETATEVAPIADREWERNEDRANRENAGNETGDEGRGLGITSIILSVLSFFFVPFLLGSAGIILGVIAGRKGSAMGWWAVGLGAISVILTAFVAPIAGF</sequence>
<protein>
    <recommendedName>
        <fullName evidence="5">DUF4190 domain-containing protein</fullName>
    </recommendedName>
</protein>
<organism evidence="3 4">
    <name type="scientific">Kroppenstedtia sanguinis</name>
    <dbReference type="NCBI Taxonomy" id="1380684"/>
    <lineage>
        <taxon>Bacteria</taxon>
        <taxon>Bacillati</taxon>
        <taxon>Bacillota</taxon>
        <taxon>Bacilli</taxon>
        <taxon>Bacillales</taxon>
        <taxon>Thermoactinomycetaceae</taxon>
        <taxon>Kroppenstedtia</taxon>
    </lineage>
</organism>
<evidence type="ECO:0000256" key="1">
    <source>
        <dbReference type="SAM" id="MobiDB-lite"/>
    </source>
</evidence>
<feature type="transmembrane region" description="Helical" evidence="2">
    <location>
        <begin position="147"/>
        <end position="173"/>
    </location>
</feature>
<dbReference type="PANTHER" id="PTHR40040">
    <property type="entry name" value="SMALL HYDROPHOBIC PROTEIN-RELATED"/>
    <property type="match status" value="1"/>
</dbReference>